<keyword evidence="6" id="KW-0521">NADP</keyword>
<sequence length="289" mass="32375">MKEILIIGSEGQLGLEIKKQCKVLNKVNFTFTSLQSLDVTNTQQLVDTIKSKNFDYIVNCTAYTAVDKAEEEVELATKINTSALATIGQSANEIGAKVIHVSTDYVFDGSNHRPYVETDTTNPNSVYGSTKLNGERALLSHNKESMVIRTSWLYSIHGNNFVKTMIRLGNERDELGVIFDQVGTPTYAGDLADIILHIVDADISKVTTFEPGIYHYSNEGVASWYDFTLAIHQKMNISCRVNPIETKDYPTPAPRPHYSVLNKAKIKQVYNVSIPYWKDSLDKCLLLLK</sequence>
<comment type="caution">
    <text evidence="8">The sequence shown here is derived from an EMBL/GenBank/DDBJ whole genome shotgun (WGS) entry which is preliminary data.</text>
</comment>
<dbReference type="PANTHER" id="PTHR10491:SF4">
    <property type="entry name" value="METHIONINE ADENOSYLTRANSFERASE 2 SUBUNIT BETA"/>
    <property type="match status" value="1"/>
</dbReference>
<evidence type="ECO:0000256" key="1">
    <source>
        <dbReference type="ARBA" id="ARBA00004781"/>
    </source>
</evidence>
<gene>
    <name evidence="8" type="primary">rfbD</name>
    <name evidence="8" type="ORF">JIV24_14015</name>
</gene>
<evidence type="ECO:0000313" key="8">
    <source>
        <dbReference type="EMBL" id="MBK3518455.1"/>
    </source>
</evidence>
<dbReference type="Pfam" id="PF04321">
    <property type="entry name" value="RmlD_sub_bind"/>
    <property type="match status" value="1"/>
</dbReference>
<dbReference type="EMBL" id="JAENRR010000034">
    <property type="protein sequence ID" value="MBK3518455.1"/>
    <property type="molecule type" value="Genomic_DNA"/>
</dbReference>
<accession>A0ABS1HLA3</accession>
<feature type="domain" description="RmlD-like substrate binding" evidence="7">
    <location>
        <begin position="3"/>
        <end position="285"/>
    </location>
</feature>
<comment type="catalytic activity">
    <reaction evidence="5">
        <text>dTDP-beta-L-rhamnose + NADP(+) = dTDP-4-dehydro-beta-L-rhamnose + NADPH + H(+)</text>
        <dbReference type="Rhea" id="RHEA:21796"/>
        <dbReference type="ChEBI" id="CHEBI:15378"/>
        <dbReference type="ChEBI" id="CHEBI:57510"/>
        <dbReference type="ChEBI" id="CHEBI:57783"/>
        <dbReference type="ChEBI" id="CHEBI:58349"/>
        <dbReference type="ChEBI" id="CHEBI:62830"/>
        <dbReference type="EC" id="1.1.1.133"/>
    </reaction>
</comment>
<dbReference type="Gene3D" id="3.40.50.720">
    <property type="entry name" value="NAD(P)-binding Rossmann-like Domain"/>
    <property type="match status" value="1"/>
</dbReference>
<evidence type="ECO:0000256" key="4">
    <source>
        <dbReference type="ARBA" id="ARBA00017099"/>
    </source>
</evidence>
<dbReference type="CDD" id="cd05254">
    <property type="entry name" value="dTDP_HR_like_SDR_e"/>
    <property type="match status" value="1"/>
</dbReference>
<proteinExistence type="inferred from homology"/>
<dbReference type="RefSeq" id="WP_200465682.1">
    <property type="nucleotide sequence ID" value="NZ_JAENRR010000034.1"/>
</dbReference>
<keyword evidence="6 8" id="KW-0560">Oxidoreductase</keyword>
<dbReference type="Proteomes" id="UP000605676">
    <property type="component" value="Unassembled WGS sequence"/>
</dbReference>
<comment type="pathway">
    <text evidence="1 6">Carbohydrate biosynthesis; dTDP-L-rhamnose biosynthesis.</text>
</comment>
<dbReference type="Gene3D" id="3.90.25.10">
    <property type="entry name" value="UDP-galactose 4-epimerase, domain 1"/>
    <property type="match status" value="1"/>
</dbReference>
<dbReference type="PANTHER" id="PTHR10491">
    <property type="entry name" value="DTDP-4-DEHYDRORHAMNOSE REDUCTASE"/>
    <property type="match status" value="1"/>
</dbReference>
<comment type="similarity">
    <text evidence="2 6">Belongs to the dTDP-4-dehydrorhamnose reductase family.</text>
</comment>
<dbReference type="InterPro" id="IPR005913">
    <property type="entry name" value="dTDP_dehydrorham_reduct"/>
</dbReference>
<evidence type="ECO:0000256" key="2">
    <source>
        <dbReference type="ARBA" id="ARBA00010944"/>
    </source>
</evidence>
<evidence type="ECO:0000259" key="7">
    <source>
        <dbReference type="Pfam" id="PF04321"/>
    </source>
</evidence>
<dbReference type="SUPFAM" id="SSF51735">
    <property type="entry name" value="NAD(P)-binding Rossmann-fold domains"/>
    <property type="match status" value="1"/>
</dbReference>
<dbReference type="EC" id="1.1.1.133" evidence="3 6"/>
<dbReference type="NCBIfam" id="TIGR01214">
    <property type="entry name" value="rmlD"/>
    <property type="match status" value="1"/>
</dbReference>
<organism evidence="8 9">
    <name type="scientific">Carboxylicivirga marina</name>
    <dbReference type="NCBI Taxonomy" id="2800988"/>
    <lineage>
        <taxon>Bacteria</taxon>
        <taxon>Pseudomonadati</taxon>
        <taxon>Bacteroidota</taxon>
        <taxon>Bacteroidia</taxon>
        <taxon>Marinilabiliales</taxon>
        <taxon>Marinilabiliaceae</taxon>
        <taxon>Carboxylicivirga</taxon>
    </lineage>
</organism>
<evidence type="ECO:0000256" key="6">
    <source>
        <dbReference type="RuleBase" id="RU364082"/>
    </source>
</evidence>
<dbReference type="InterPro" id="IPR029903">
    <property type="entry name" value="RmlD-like-bd"/>
</dbReference>
<keyword evidence="9" id="KW-1185">Reference proteome</keyword>
<reference evidence="8 9" key="1">
    <citation type="submission" date="2021-01" db="EMBL/GenBank/DDBJ databases">
        <title>Carboxyliciviraga sp.nov., isolated from coastal sediments.</title>
        <authorList>
            <person name="Lu D."/>
            <person name="Zhang T."/>
        </authorList>
    </citation>
    <scope>NUCLEOTIDE SEQUENCE [LARGE SCALE GENOMIC DNA]</scope>
    <source>
        <strain evidence="8 9">N1Y132</strain>
    </source>
</reference>
<evidence type="ECO:0000256" key="5">
    <source>
        <dbReference type="ARBA" id="ARBA00048200"/>
    </source>
</evidence>
<protein>
    <recommendedName>
        <fullName evidence="4 6">dTDP-4-dehydrorhamnose reductase</fullName>
        <ecNumber evidence="3 6">1.1.1.133</ecNumber>
    </recommendedName>
</protein>
<dbReference type="GO" id="GO:0008831">
    <property type="term" value="F:dTDP-4-dehydrorhamnose reductase activity"/>
    <property type="evidence" value="ECO:0007669"/>
    <property type="project" value="UniProtKB-EC"/>
</dbReference>
<evidence type="ECO:0000313" key="9">
    <source>
        <dbReference type="Proteomes" id="UP000605676"/>
    </source>
</evidence>
<dbReference type="InterPro" id="IPR036291">
    <property type="entry name" value="NAD(P)-bd_dom_sf"/>
</dbReference>
<name>A0ABS1HLA3_9BACT</name>
<evidence type="ECO:0000256" key="3">
    <source>
        <dbReference type="ARBA" id="ARBA00012929"/>
    </source>
</evidence>
<comment type="function">
    <text evidence="6">Catalyzes the reduction of dTDP-6-deoxy-L-lyxo-4-hexulose to yield dTDP-L-rhamnose.</text>
</comment>